<dbReference type="Proteomes" id="UP001597497">
    <property type="component" value="Unassembled WGS sequence"/>
</dbReference>
<keyword evidence="3" id="KW-1185">Reference proteome</keyword>
<organism evidence="2 3">
    <name type="scientific">Marinicrinis sediminis</name>
    <dbReference type="NCBI Taxonomy" id="1652465"/>
    <lineage>
        <taxon>Bacteria</taxon>
        <taxon>Bacillati</taxon>
        <taxon>Bacillota</taxon>
        <taxon>Bacilli</taxon>
        <taxon>Bacillales</taxon>
        <taxon>Paenibacillaceae</taxon>
    </lineage>
</organism>
<gene>
    <name evidence="2" type="ORF">ACFSUC_14550</name>
</gene>
<sequence>MKSHVSALLLAIGILLFILGFYLGFKVEGVLKYIAIGTGIAIGAFFLGLGKIIDLLKEIADKK</sequence>
<name>A0ABW5RDI0_9BACL</name>
<proteinExistence type="predicted"/>
<evidence type="ECO:0000313" key="2">
    <source>
        <dbReference type="EMBL" id="MFD2672785.1"/>
    </source>
</evidence>
<evidence type="ECO:0000256" key="1">
    <source>
        <dbReference type="SAM" id="Phobius"/>
    </source>
</evidence>
<keyword evidence="1" id="KW-1133">Transmembrane helix</keyword>
<keyword evidence="1" id="KW-0472">Membrane</keyword>
<keyword evidence="1" id="KW-0812">Transmembrane</keyword>
<protein>
    <submittedName>
        <fullName evidence="2">Uncharacterized protein</fullName>
    </submittedName>
</protein>
<feature type="transmembrane region" description="Helical" evidence="1">
    <location>
        <begin position="31"/>
        <end position="53"/>
    </location>
</feature>
<feature type="transmembrane region" description="Helical" evidence="1">
    <location>
        <begin position="7"/>
        <end position="25"/>
    </location>
</feature>
<dbReference type="EMBL" id="JBHUMM010000043">
    <property type="protein sequence ID" value="MFD2672785.1"/>
    <property type="molecule type" value="Genomic_DNA"/>
</dbReference>
<accession>A0ABW5RDI0</accession>
<reference evidence="3" key="1">
    <citation type="journal article" date="2019" name="Int. J. Syst. Evol. Microbiol.">
        <title>The Global Catalogue of Microorganisms (GCM) 10K type strain sequencing project: providing services to taxonomists for standard genome sequencing and annotation.</title>
        <authorList>
            <consortium name="The Broad Institute Genomics Platform"/>
            <consortium name="The Broad Institute Genome Sequencing Center for Infectious Disease"/>
            <person name="Wu L."/>
            <person name="Ma J."/>
        </authorList>
    </citation>
    <scope>NUCLEOTIDE SEQUENCE [LARGE SCALE GENOMIC DNA]</scope>
    <source>
        <strain evidence="3">KCTC 33676</strain>
    </source>
</reference>
<evidence type="ECO:0000313" key="3">
    <source>
        <dbReference type="Proteomes" id="UP001597497"/>
    </source>
</evidence>
<dbReference type="RefSeq" id="WP_379930347.1">
    <property type="nucleotide sequence ID" value="NZ_JBHUMM010000043.1"/>
</dbReference>
<comment type="caution">
    <text evidence="2">The sequence shown here is derived from an EMBL/GenBank/DDBJ whole genome shotgun (WGS) entry which is preliminary data.</text>
</comment>